<dbReference type="UniPathway" id="UPA00148">
    <property type="reaction ID" value="UER00220"/>
</dbReference>
<accession>A0A1H9TZE3</accession>
<dbReference type="HAMAP" id="MF_00027">
    <property type="entry name" value="CobB_CbiA"/>
    <property type="match status" value="1"/>
</dbReference>
<dbReference type="InterPro" id="IPR002586">
    <property type="entry name" value="CobQ/CobB/MinD/ParA_Nub-bd_dom"/>
</dbReference>
<keyword evidence="6 7" id="KW-0315">Glutamine amidotransferase</keyword>
<comment type="pathway">
    <text evidence="7">Cofactor biosynthesis; adenosylcobalamin biosynthesis; cob(II)yrinate a,c-diamide from precorrin-2 (aerobic route): step 9/10.</text>
</comment>
<dbReference type="NCBIfam" id="TIGR00379">
    <property type="entry name" value="cobB"/>
    <property type="match status" value="1"/>
</dbReference>
<dbReference type="InterPro" id="IPR015422">
    <property type="entry name" value="PyrdxlP-dep_Trfase_small"/>
</dbReference>
<proteinExistence type="inferred from homology"/>
<dbReference type="GO" id="GO:0030170">
    <property type="term" value="F:pyridoxal phosphate binding"/>
    <property type="evidence" value="ECO:0007669"/>
    <property type="project" value="InterPro"/>
</dbReference>
<protein>
    <recommendedName>
        <fullName evidence="7">Hydrogenobyrinate a,c-diamide synthase</fullName>
        <ecNumber evidence="7">6.3.5.9</ecNumber>
    </recommendedName>
    <alternativeName>
        <fullName evidence="7">Hydrogenobyrinic acid a,c-diamide synthase</fullName>
    </alternativeName>
</protein>
<evidence type="ECO:0000256" key="1">
    <source>
        <dbReference type="ARBA" id="ARBA00001946"/>
    </source>
</evidence>
<dbReference type="NCBIfam" id="NF005915">
    <property type="entry name" value="PRK07908.1"/>
    <property type="match status" value="1"/>
</dbReference>
<dbReference type="InterPro" id="IPR004484">
    <property type="entry name" value="CbiA/CobB_synth"/>
</dbReference>
<evidence type="ECO:0000256" key="7">
    <source>
        <dbReference type="HAMAP-Rule" id="MF_00027"/>
    </source>
</evidence>
<dbReference type="GO" id="GO:0042242">
    <property type="term" value="F:cobyrinic acid a,c-diamide synthase activity"/>
    <property type="evidence" value="ECO:0007669"/>
    <property type="project" value="InterPro"/>
</dbReference>
<dbReference type="Pfam" id="PF00155">
    <property type="entry name" value="Aminotran_1_2"/>
    <property type="match status" value="1"/>
</dbReference>
<reference evidence="12 13" key="1">
    <citation type="submission" date="2016-10" db="EMBL/GenBank/DDBJ databases">
        <authorList>
            <person name="de Groot N.N."/>
        </authorList>
    </citation>
    <scope>NUCLEOTIDE SEQUENCE [LARGE SCALE GENOMIC DNA]</scope>
    <source>
        <strain evidence="12 13">DSM 16859</strain>
    </source>
</reference>
<dbReference type="PROSITE" id="PS51274">
    <property type="entry name" value="GATASE_COBBQ"/>
    <property type="match status" value="1"/>
</dbReference>
<evidence type="ECO:0000256" key="3">
    <source>
        <dbReference type="ARBA" id="ARBA00022741"/>
    </source>
</evidence>
<dbReference type="SUPFAM" id="SSF52317">
    <property type="entry name" value="Class I glutamine amidotransferase-like"/>
    <property type="match status" value="1"/>
</dbReference>
<evidence type="ECO:0000259" key="11">
    <source>
        <dbReference type="Pfam" id="PF07685"/>
    </source>
</evidence>
<dbReference type="SUPFAM" id="SSF52540">
    <property type="entry name" value="P-loop containing nucleoside triphosphate hydrolases"/>
    <property type="match status" value="1"/>
</dbReference>
<keyword evidence="3 7" id="KW-0547">Nucleotide-binding</keyword>
<dbReference type="EMBL" id="FOGZ01000033">
    <property type="protein sequence ID" value="SES02770.1"/>
    <property type="molecule type" value="Genomic_DNA"/>
</dbReference>
<dbReference type="CDD" id="cd00609">
    <property type="entry name" value="AAT_like"/>
    <property type="match status" value="1"/>
</dbReference>
<dbReference type="STRING" id="64702.SAMN05443377_13316"/>
<dbReference type="InterPro" id="IPR004839">
    <property type="entry name" value="Aminotransferase_I/II_large"/>
</dbReference>
<comment type="catalytic activity">
    <reaction evidence="7">
        <text>hydrogenobyrinate + 2 L-glutamine + 2 ATP + 2 H2O = hydrogenobyrinate a,c-diamide + 2 L-glutamate + 2 ADP + 2 phosphate + 2 H(+)</text>
        <dbReference type="Rhea" id="RHEA:12544"/>
        <dbReference type="ChEBI" id="CHEBI:15377"/>
        <dbReference type="ChEBI" id="CHEBI:15378"/>
        <dbReference type="ChEBI" id="CHEBI:29985"/>
        <dbReference type="ChEBI" id="CHEBI:30616"/>
        <dbReference type="ChEBI" id="CHEBI:43474"/>
        <dbReference type="ChEBI" id="CHEBI:58359"/>
        <dbReference type="ChEBI" id="CHEBI:77873"/>
        <dbReference type="ChEBI" id="CHEBI:77874"/>
        <dbReference type="ChEBI" id="CHEBI:456216"/>
        <dbReference type="EC" id="6.3.5.9"/>
    </reaction>
</comment>
<dbReference type="InterPro" id="IPR004838">
    <property type="entry name" value="NHTrfase_class1_PyrdxlP-BS"/>
</dbReference>
<dbReference type="InterPro" id="IPR029062">
    <property type="entry name" value="Class_I_gatase-like"/>
</dbReference>
<dbReference type="Proteomes" id="UP000198815">
    <property type="component" value="Unassembled WGS sequence"/>
</dbReference>
<dbReference type="InterPro" id="IPR015424">
    <property type="entry name" value="PyrdxlP-dep_Trfase"/>
</dbReference>
<organism evidence="12 13">
    <name type="scientific">Propionibacterium cyclohexanicum</name>
    <dbReference type="NCBI Taxonomy" id="64702"/>
    <lineage>
        <taxon>Bacteria</taxon>
        <taxon>Bacillati</taxon>
        <taxon>Actinomycetota</taxon>
        <taxon>Actinomycetes</taxon>
        <taxon>Propionibacteriales</taxon>
        <taxon>Propionibacteriaceae</taxon>
        <taxon>Propionibacterium</taxon>
    </lineage>
</organism>
<comment type="domain">
    <text evidence="7">Comprises of two domains. The C-terminal domain contains the binding site for glutamine and catalyzes the hydrolysis of this substrate to glutamate and ammonia. The N-terminal domain is anticipated to bind ATP and hydrogenobyrinate and catalyzes the ultimate synthesis of the diamide product. The ammonia produced via the glutaminase domain is probably translocated to the adjacent domain via a molecular tunnel, where it reacts with an activated intermediate.</text>
</comment>
<evidence type="ECO:0000256" key="8">
    <source>
        <dbReference type="SAM" id="MobiDB-lite"/>
    </source>
</evidence>
<dbReference type="PANTHER" id="PTHR43873:SF1">
    <property type="entry name" value="COBYRINATE A,C-DIAMIDE SYNTHASE"/>
    <property type="match status" value="1"/>
</dbReference>
<dbReference type="InterPro" id="IPR027417">
    <property type="entry name" value="P-loop_NTPase"/>
</dbReference>
<feature type="domain" description="CobQ/CobB/MinD/ParA nucleotide binding" evidence="10">
    <location>
        <begin position="10"/>
        <end position="200"/>
    </location>
</feature>
<name>A0A1H9TZE3_9ACTN</name>
<comment type="function">
    <text evidence="7">Catalyzes the ATP-dependent amidation of the two carboxylate groups at positions a and c of hydrogenobyrinate, using either L-glutamine or ammonia as the nitrogen source.</text>
</comment>
<dbReference type="NCBIfam" id="NF002204">
    <property type="entry name" value="PRK01077.1"/>
    <property type="match status" value="1"/>
</dbReference>
<dbReference type="Gene3D" id="3.40.50.880">
    <property type="match status" value="1"/>
</dbReference>
<comment type="miscellaneous">
    <text evidence="7">The a and c carboxylates of hydrogenobyrinate are activated for nucleophilic attack via formation of a phosphorylated intermediate by ATP. CobB catalyzes first the amidation of the c-carboxylate, and then that of the a-carboxylate.</text>
</comment>
<dbReference type="GO" id="GO:0043802">
    <property type="term" value="F:hydrogenobyrinic acid a,c-diamide synthase (glutamine-hydrolysing) activity"/>
    <property type="evidence" value="ECO:0007669"/>
    <property type="project" value="UniProtKB-UniRule"/>
</dbReference>
<dbReference type="CDD" id="cd03130">
    <property type="entry name" value="GATase1_CobB"/>
    <property type="match status" value="1"/>
</dbReference>
<dbReference type="EC" id="6.3.5.9" evidence="7"/>
<evidence type="ECO:0000259" key="9">
    <source>
        <dbReference type="Pfam" id="PF00155"/>
    </source>
</evidence>
<feature type="site" description="Increases nucleophilicity of active site Cys" evidence="7">
    <location>
        <position position="448"/>
    </location>
</feature>
<keyword evidence="4 7" id="KW-0067">ATP-binding</keyword>
<dbReference type="InterPro" id="IPR011698">
    <property type="entry name" value="GATase_3"/>
</dbReference>
<feature type="domain" description="Aminotransferase class I/classII large" evidence="9">
    <location>
        <begin position="517"/>
        <end position="825"/>
    </location>
</feature>
<evidence type="ECO:0000313" key="13">
    <source>
        <dbReference type="Proteomes" id="UP000198815"/>
    </source>
</evidence>
<comment type="cofactor">
    <cofactor evidence="1 7">
        <name>Mg(2+)</name>
        <dbReference type="ChEBI" id="CHEBI:18420"/>
    </cofactor>
</comment>
<evidence type="ECO:0000313" key="12">
    <source>
        <dbReference type="EMBL" id="SES02770.1"/>
    </source>
</evidence>
<feature type="active site" description="Nucleophile" evidence="7">
    <location>
        <position position="349"/>
    </location>
</feature>
<dbReference type="PANTHER" id="PTHR43873">
    <property type="entry name" value="COBYRINATE A,C-DIAMIDE SYNTHASE"/>
    <property type="match status" value="1"/>
</dbReference>
<gene>
    <name evidence="7" type="primary">cobB</name>
    <name evidence="12" type="ORF">SAMN05443377_13316</name>
</gene>
<dbReference type="Pfam" id="PF01656">
    <property type="entry name" value="CbiA"/>
    <property type="match status" value="1"/>
</dbReference>
<keyword evidence="2 7" id="KW-0436">Ligase</keyword>
<keyword evidence="5 7" id="KW-0460">Magnesium</keyword>
<evidence type="ECO:0000256" key="4">
    <source>
        <dbReference type="ARBA" id="ARBA00022840"/>
    </source>
</evidence>
<dbReference type="GO" id="GO:0005524">
    <property type="term" value="F:ATP binding"/>
    <property type="evidence" value="ECO:0007669"/>
    <property type="project" value="UniProtKB-UniRule"/>
</dbReference>
<keyword evidence="7" id="KW-0169">Cobalamin biosynthesis</keyword>
<dbReference type="OrthoDB" id="9764035at2"/>
<sequence>MVTAAPMPRIVVAAPESGQGKTTVAIGLMAALARRGLAVAGFKVGPDYIDPGYHALACGRPGRNLDPYLCGPERIAPLFLHGAMSPGPAGISIIEGVMGLFDGKLGAWPDGSQDLAGFGSTAHVARLLDAPVLLVVDASRGSRTAAAVCHGLASYDRRIRVAGVVINRVMSPRVADEIARGCRAVNLPVLGVIPPDEAVSVGSRHLGLVTAAESDDARRVVRHAGELIGAHVDLDAVLQLAQGAPQMSGESWDPAREVHGSGSGAVIAMAGGPAFTFRYTETEELLRAAGARVESFDPLSDDHLPPGTAGLYLGGGFPEEHAESLAGNECLREEIRRSCAAGMPTYAECAGLLYLCRSLDGLAMAGVVDLDARMSPRLTIGYHEAQAAHESFLLRRGEVLRAHEFHRTLTEGDGAPPRAAWTLGERTEGVLQGPAGTDPAFLVASYQHTHWASAPHLAERFVAAAARFAERHTGAGSAPAQREVDPQAGAGPAQRGEGLPSRVDLRHHGDRDVRPGLVDLAVNVHAQRPPAWLHAELIARAGGWARYPDATAAQQAIAARHGVRPEQVLVTAGSSQAFWLLARAVHPRWALVVHPQFTEPEVALRAAGHQLGRLILRPEEGFTLDPARVDERAELVVIGNPTNPTGVLHPARTLRSLLRERRVLVVDEAFMDAVPGEPDSLIGGEMRGLLVLRSLTKTWSIPGLRAGYVVGDAQMIARLAAQQPGWPVGAPALDAIELTATPRALAESAAQAEQIGTNRDHFVAALARAGVHVAADSRAPFVLVDLRRYPPPTVRSGLRDAGYAVRGGESFPGLGPGWLRLAVRAVPVGMAFAQALRHILDLAGAPEPGTDSSGSTGEQHTQ</sequence>
<evidence type="ECO:0000256" key="5">
    <source>
        <dbReference type="ARBA" id="ARBA00022842"/>
    </source>
</evidence>
<evidence type="ECO:0000256" key="2">
    <source>
        <dbReference type="ARBA" id="ARBA00022598"/>
    </source>
</evidence>
<dbReference type="Gene3D" id="3.40.50.300">
    <property type="entry name" value="P-loop containing nucleotide triphosphate hydrolases"/>
    <property type="match status" value="1"/>
</dbReference>
<dbReference type="Gene3D" id="3.90.1150.10">
    <property type="entry name" value="Aspartate Aminotransferase, domain 1"/>
    <property type="match status" value="1"/>
</dbReference>
<keyword evidence="13" id="KW-1185">Reference proteome</keyword>
<dbReference type="CDD" id="cd05388">
    <property type="entry name" value="CobB_N"/>
    <property type="match status" value="1"/>
</dbReference>
<dbReference type="GO" id="GO:0009236">
    <property type="term" value="P:cobalamin biosynthetic process"/>
    <property type="evidence" value="ECO:0007669"/>
    <property type="project" value="UniProtKB-UniRule"/>
</dbReference>
<feature type="domain" description="CobB/CobQ-like glutamine amidotransferase" evidence="11">
    <location>
        <begin position="267"/>
        <end position="453"/>
    </location>
</feature>
<dbReference type="AlphaFoldDB" id="A0A1H9TZE3"/>
<dbReference type="PROSITE" id="PS00105">
    <property type="entry name" value="AA_TRANSFER_CLASS_1"/>
    <property type="match status" value="1"/>
</dbReference>
<dbReference type="InterPro" id="IPR015421">
    <property type="entry name" value="PyrdxlP-dep_Trfase_major"/>
</dbReference>
<comment type="similarity">
    <text evidence="7">Belongs to the CobB/CbiA family.</text>
</comment>
<feature type="region of interest" description="Disordered" evidence="8">
    <location>
        <begin position="472"/>
        <end position="510"/>
    </location>
</feature>
<dbReference type="Pfam" id="PF07685">
    <property type="entry name" value="GATase_3"/>
    <property type="match status" value="1"/>
</dbReference>
<dbReference type="RefSeq" id="WP_091971316.1">
    <property type="nucleotide sequence ID" value="NZ_FOGZ01000033.1"/>
</dbReference>
<dbReference type="Gene3D" id="3.40.640.10">
    <property type="entry name" value="Type I PLP-dependent aspartate aminotransferase-like (Major domain)"/>
    <property type="match status" value="1"/>
</dbReference>
<dbReference type="SUPFAM" id="SSF53383">
    <property type="entry name" value="PLP-dependent transferases"/>
    <property type="match status" value="1"/>
</dbReference>
<evidence type="ECO:0000259" key="10">
    <source>
        <dbReference type="Pfam" id="PF01656"/>
    </source>
</evidence>
<evidence type="ECO:0000256" key="6">
    <source>
        <dbReference type="ARBA" id="ARBA00022962"/>
    </source>
</evidence>